<sequence length="170" mass="18992">MQGERGLSFVERLGRRFRIVRPMVLSSIQDLPQRGATQESTPPSIVDINSHLDATKEFGHLPLREDRRTGISYIDIFTSTRKLKEISAEMREALGINGRNKEVTITFAYDNMGIARKISVQGRSKAASFVIAADPARPESPLQEVRREEGVLTPADALLIAKFGRRMARA</sequence>
<reference evidence="1 2" key="1">
    <citation type="journal article" date="2016" name="Nat. Commun.">
        <title>Thousands of microbial genomes shed light on interconnected biogeochemical processes in an aquifer system.</title>
        <authorList>
            <person name="Anantharaman K."/>
            <person name="Brown C.T."/>
            <person name="Hug L.A."/>
            <person name="Sharon I."/>
            <person name="Castelle C.J."/>
            <person name="Probst A.J."/>
            <person name="Thomas B.C."/>
            <person name="Singh A."/>
            <person name="Wilkins M.J."/>
            <person name="Karaoz U."/>
            <person name="Brodie E.L."/>
            <person name="Williams K.H."/>
            <person name="Hubbard S.S."/>
            <person name="Banfield J.F."/>
        </authorList>
    </citation>
    <scope>NUCLEOTIDE SEQUENCE [LARGE SCALE GENOMIC DNA]</scope>
</reference>
<protein>
    <submittedName>
        <fullName evidence="1">Uncharacterized protein</fullName>
    </submittedName>
</protein>
<gene>
    <name evidence="1" type="ORF">A2V97_03590</name>
</gene>
<evidence type="ECO:0000313" key="1">
    <source>
        <dbReference type="EMBL" id="OGM15826.1"/>
    </source>
</evidence>
<dbReference type="EMBL" id="MGFX01000001">
    <property type="protein sequence ID" value="OGM15826.1"/>
    <property type="molecule type" value="Genomic_DNA"/>
</dbReference>
<proteinExistence type="predicted"/>
<comment type="caution">
    <text evidence="1">The sequence shown here is derived from an EMBL/GenBank/DDBJ whole genome shotgun (WGS) entry which is preliminary data.</text>
</comment>
<accession>A0A1F7XLF4</accession>
<evidence type="ECO:0000313" key="2">
    <source>
        <dbReference type="Proteomes" id="UP000177382"/>
    </source>
</evidence>
<organism evidence="1 2">
    <name type="scientific">Candidatus Woesebacteria bacterium RBG_16_42_24</name>
    <dbReference type="NCBI Taxonomy" id="1802485"/>
    <lineage>
        <taxon>Bacteria</taxon>
        <taxon>Candidatus Woeseibacteriota</taxon>
    </lineage>
</organism>
<dbReference type="Proteomes" id="UP000177382">
    <property type="component" value="Unassembled WGS sequence"/>
</dbReference>
<dbReference type="STRING" id="1802485.A2V97_03590"/>
<name>A0A1F7XLF4_9BACT</name>
<dbReference type="AlphaFoldDB" id="A0A1F7XLF4"/>